<name>A0ACD5ADU6_9ACTN</name>
<keyword evidence="1" id="KW-0378">Hydrolase</keyword>
<organism evidence="1 2">
    <name type="scientific">Streptomyces citrinus</name>
    <dbReference type="NCBI Taxonomy" id="3118173"/>
    <lineage>
        <taxon>Bacteria</taxon>
        <taxon>Bacillati</taxon>
        <taxon>Actinomycetota</taxon>
        <taxon>Actinomycetes</taxon>
        <taxon>Kitasatosporales</taxon>
        <taxon>Streptomycetaceae</taxon>
        <taxon>Streptomyces</taxon>
    </lineage>
</organism>
<dbReference type="EC" id="3.6.-.-" evidence="1"/>
<proteinExistence type="predicted"/>
<dbReference type="EMBL" id="CP146022">
    <property type="protein sequence ID" value="WWQ65074.1"/>
    <property type="molecule type" value="Genomic_DNA"/>
</dbReference>
<evidence type="ECO:0000313" key="1">
    <source>
        <dbReference type="EMBL" id="WWQ65074.1"/>
    </source>
</evidence>
<protein>
    <submittedName>
        <fullName evidence="1">NUDIX hydrolase</fullName>
        <ecNumber evidence="1">3.6.-.-</ecNumber>
    </submittedName>
</protein>
<accession>A0ACD5ADU6</accession>
<sequence>MNSDHTEATESAEPAGGAGGTDGVRRYEQLRAQRPELFTNAPGGIDILTDPESVAAAGGVLYEDPYMILLRDPVRFPDGRAGTYIRSIGPTAEPGCVILPLVDGEVVLVEHFRHATRDWRWEVPRGFGTLGLTDAENAAKELHEEIGASVRELLPLGEVYPDSGMLGSRVLLFAAHVDGVGTLAAGEGIRSALTVPFAEAEAMVTDGRISDAFTIAVLARARWSGVADQERRRAAS</sequence>
<evidence type="ECO:0000313" key="2">
    <source>
        <dbReference type="Proteomes" id="UP001432251"/>
    </source>
</evidence>
<dbReference type="Proteomes" id="UP001432251">
    <property type="component" value="Chromosome"/>
</dbReference>
<gene>
    <name evidence="1" type="ORF">V2W30_18180</name>
</gene>
<reference evidence="1" key="1">
    <citation type="journal article" date="2025" name="Int. J. Syst. Evol. Microbiol.">
        <title>Streptomyces citrinus sp. nov., with yellow diffusible pigment.</title>
        <authorList>
            <person name="He Y."/>
            <person name="Yang E."/>
            <person name="Xu J."/>
            <person name="Sun Y."/>
            <person name="Sun L."/>
        </authorList>
    </citation>
    <scope>NUCLEOTIDE SEQUENCE</scope>
    <source>
        <strain evidence="1">Q6</strain>
    </source>
</reference>
<keyword evidence="2" id="KW-1185">Reference proteome</keyword>